<dbReference type="OrthoDB" id="6614653at2759"/>
<dbReference type="InterPro" id="IPR014710">
    <property type="entry name" value="RmlC-like_jellyroll"/>
</dbReference>
<feature type="domain" description="DUF985" evidence="2">
    <location>
        <begin position="33"/>
        <end position="162"/>
    </location>
</feature>
<dbReference type="Pfam" id="PF06172">
    <property type="entry name" value="Cupin_5"/>
    <property type="match status" value="1"/>
</dbReference>
<evidence type="ECO:0000313" key="4">
    <source>
        <dbReference type="Proteomes" id="UP000799770"/>
    </source>
</evidence>
<keyword evidence="4" id="KW-1185">Reference proteome</keyword>
<dbReference type="EMBL" id="ML977348">
    <property type="protein sequence ID" value="KAF2108379.1"/>
    <property type="molecule type" value="Genomic_DNA"/>
</dbReference>
<dbReference type="InterPro" id="IPR039935">
    <property type="entry name" value="YML079W-like"/>
</dbReference>
<accession>A0A6A5YM74</accession>
<dbReference type="InterPro" id="IPR009327">
    <property type="entry name" value="Cupin_DUF985"/>
</dbReference>
<sequence length="175" mass="19272">MLILLIGGLLALLAHGIAAAPHKPGKGPLHSAQEVIQKLNLTANPEKGYYIQTYEDPGEYNGRSYSTAIYYLLEGRVGASYWHKVDATEVWHHYAGSPLRLDLSWNNGTSTQHRVLGDDIFSAQRPQVVIEKQLWQRAQSLGEWTLVGTTVAPGFSEAGYEIASPDWEPNDGIDG</sequence>
<dbReference type="Proteomes" id="UP000799770">
    <property type="component" value="Unassembled WGS sequence"/>
</dbReference>
<proteinExistence type="predicted"/>
<dbReference type="SUPFAM" id="SSF51182">
    <property type="entry name" value="RmlC-like cupins"/>
    <property type="match status" value="1"/>
</dbReference>
<name>A0A6A5YM74_9PLEO</name>
<dbReference type="Gene3D" id="2.60.120.10">
    <property type="entry name" value="Jelly Rolls"/>
    <property type="match status" value="1"/>
</dbReference>
<dbReference type="InterPro" id="IPR011051">
    <property type="entry name" value="RmlC_Cupin_sf"/>
</dbReference>
<protein>
    <submittedName>
        <fullName evidence="3">Cupin superfamily protein</fullName>
    </submittedName>
</protein>
<dbReference type="AlphaFoldDB" id="A0A6A5YM74"/>
<evidence type="ECO:0000313" key="3">
    <source>
        <dbReference type="EMBL" id="KAF2108379.1"/>
    </source>
</evidence>
<feature type="chain" id="PRO_5025550134" evidence="1">
    <location>
        <begin position="20"/>
        <end position="175"/>
    </location>
</feature>
<gene>
    <name evidence="3" type="ORF">BDV96DRAFT_587682</name>
</gene>
<organism evidence="3 4">
    <name type="scientific">Lophiotrema nucula</name>
    <dbReference type="NCBI Taxonomy" id="690887"/>
    <lineage>
        <taxon>Eukaryota</taxon>
        <taxon>Fungi</taxon>
        <taxon>Dikarya</taxon>
        <taxon>Ascomycota</taxon>
        <taxon>Pezizomycotina</taxon>
        <taxon>Dothideomycetes</taxon>
        <taxon>Pleosporomycetidae</taxon>
        <taxon>Pleosporales</taxon>
        <taxon>Lophiotremataceae</taxon>
        <taxon>Lophiotrema</taxon>
    </lineage>
</organism>
<dbReference type="CDD" id="cd06121">
    <property type="entry name" value="cupin_YML079wp"/>
    <property type="match status" value="1"/>
</dbReference>
<keyword evidence="1" id="KW-0732">Signal</keyword>
<evidence type="ECO:0000259" key="2">
    <source>
        <dbReference type="Pfam" id="PF06172"/>
    </source>
</evidence>
<evidence type="ECO:0000256" key="1">
    <source>
        <dbReference type="SAM" id="SignalP"/>
    </source>
</evidence>
<dbReference type="PANTHER" id="PTHR33387">
    <property type="entry name" value="RMLC-LIKE JELLY ROLL FOLD PROTEIN"/>
    <property type="match status" value="1"/>
</dbReference>
<dbReference type="PANTHER" id="PTHR33387:SF3">
    <property type="entry name" value="DUF985 DOMAIN-CONTAINING PROTEIN"/>
    <property type="match status" value="1"/>
</dbReference>
<reference evidence="3" key="1">
    <citation type="journal article" date="2020" name="Stud. Mycol.">
        <title>101 Dothideomycetes genomes: a test case for predicting lifestyles and emergence of pathogens.</title>
        <authorList>
            <person name="Haridas S."/>
            <person name="Albert R."/>
            <person name="Binder M."/>
            <person name="Bloem J."/>
            <person name="Labutti K."/>
            <person name="Salamov A."/>
            <person name="Andreopoulos B."/>
            <person name="Baker S."/>
            <person name="Barry K."/>
            <person name="Bills G."/>
            <person name="Bluhm B."/>
            <person name="Cannon C."/>
            <person name="Castanera R."/>
            <person name="Culley D."/>
            <person name="Daum C."/>
            <person name="Ezra D."/>
            <person name="Gonzalez J."/>
            <person name="Henrissat B."/>
            <person name="Kuo A."/>
            <person name="Liang C."/>
            <person name="Lipzen A."/>
            <person name="Lutzoni F."/>
            <person name="Magnuson J."/>
            <person name="Mondo S."/>
            <person name="Nolan M."/>
            <person name="Ohm R."/>
            <person name="Pangilinan J."/>
            <person name="Park H.-J."/>
            <person name="Ramirez L."/>
            <person name="Alfaro M."/>
            <person name="Sun H."/>
            <person name="Tritt A."/>
            <person name="Yoshinaga Y."/>
            <person name="Zwiers L.-H."/>
            <person name="Turgeon B."/>
            <person name="Goodwin S."/>
            <person name="Spatafora J."/>
            <person name="Crous P."/>
            <person name="Grigoriev I."/>
        </authorList>
    </citation>
    <scope>NUCLEOTIDE SEQUENCE</scope>
    <source>
        <strain evidence="3">CBS 627.86</strain>
    </source>
</reference>
<feature type="signal peptide" evidence="1">
    <location>
        <begin position="1"/>
        <end position="19"/>
    </location>
</feature>